<organism evidence="2 3">
    <name type="scientific">Variovorax ginsengisoli</name>
    <dbReference type="NCBI Taxonomy" id="363844"/>
    <lineage>
        <taxon>Bacteria</taxon>
        <taxon>Pseudomonadati</taxon>
        <taxon>Pseudomonadota</taxon>
        <taxon>Betaproteobacteria</taxon>
        <taxon>Burkholderiales</taxon>
        <taxon>Comamonadaceae</taxon>
        <taxon>Variovorax</taxon>
    </lineage>
</organism>
<proteinExistence type="predicted"/>
<evidence type="ECO:0000313" key="3">
    <source>
        <dbReference type="Proteomes" id="UP001169027"/>
    </source>
</evidence>
<sequence length="75" mass="8240">MRALILILNVALLAIAWWAASLTGVLIAAGLCFVLVAGFFAFSMARTEARESRQMQRAMGRNTSFLAELLGPRKR</sequence>
<keyword evidence="1" id="KW-1133">Transmembrane helix</keyword>
<keyword evidence="1" id="KW-0472">Membrane</keyword>
<feature type="transmembrane region" description="Helical" evidence="1">
    <location>
        <begin position="26"/>
        <end position="45"/>
    </location>
</feature>
<dbReference type="RefSeq" id="WP_286535554.1">
    <property type="nucleotide sequence ID" value="NZ_JAUJZH010000003.1"/>
</dbReference>
<evidence type="ECO:0000256" key="1">
    <source>
        <dbReference type="SAM" id="Phobius"/>
    </source>
</evidence>
<accession>A0ABT8RYX3</accession>
<dbReference type="EMBL" id="JAUKVY010000003">
    <property type="protein sequence ID" value="MDO1531864.1"/>
    <property type="molecule type" value="Genomic_DNA"/>
</dbReference>
<name>A0ABT8RYX3_9BURK</name>
<keyword evidence="3" id="KW-1185">Reference proteome</keyword>
<protein>
    <submittedName>
        <fullName evidence="2">Uncharacterized protein</fullName>
    </submittedName>
</protein>
<reference evidence="2" key="1">
    <citation type="submission" date="2023-06" db="EMBL/GenBank/DDBJ databases">
        <authorList>
            <person name="Jiang Y."/>
            <person name="Liu Q."/>
        </authorList>
    </citation>
    <scope>NUCLEOTIDE SEQUENCE</scope>
    <source>
        <strain evidence="2">CGMCC 1.12090</strain>
    </source>
</reference>
<dbReference type="Proteomes" id="UP001169027">
    <property type="component" value="Unassembled WGS sequence"/>
</dbReference>
<gene>
    <name evidence="2" type="ORF">Q2T77_06160</name>
</gene>
<evidence type="ECO:0000313" key="2">
    <source>
        <dbReference type="EMBL" id="MDO1531864.1"/>
    </source>
</evidence>
<comment type="caution">
    <text evidence="2">The sequence shown here is derived from an EMBL/GenBank/DDBJ whole genome shotgun (WGS) entry which is preliminary data.</text>
</comment>
<keyword evidence="1" id="KW-0812">Transmembrane</keyword>